<evidence type="ECO:0000313" key="2">
    <source>
        <dbReference type="EMBL" id="KAK9914993.1"/>
    </source>
</evidence>
<comment type="caution">
    <text evidence="2">The sequence shown here is derived from an EMBL/GenBank/DDBJ whole genome shotgun (WGS) entry which is preliminary data.</text>
</comment>
<name>A0ABR2YT50_9CHLO</name>
<feature type="transmembrane region" description="Helical" evidence="1">
    <location>
        <begin position="61"/>
        <end position="85"/>
    </location>
</feature>
<organism evidence="2 3">
    <name type="scientific">Coccomyxa subellipsoidea</name>
    <dbReference type="NCBI Taxonomy" id="248742"/>
    <lineage>
        <taxon>Eukaryota</taxon>
        <taxon>Viridiplantae</taxon>
        <taxon>Chlorophyta</taxon>
        <taxon>core chlorophytes</taxon>
        <taxon>Trebouxiophyceae</taxon>
        <taxon>Trebouxiophyceae incertae sedis</taxon>
        <taxon>Coccomyxaceae</taxon>
        <taxon>Coccomyxa</taxon>
    </lineage>
</organism>
<sequence>MPEDSSRACGCGSILAHTALALMIAGPLLFCSQAFEQLSAIQQVIGILHGADDSWTVAYKAAVIATTVAGPVLALLCSVLVRVLVTCKTDAIFKKEGDLDVPQRRAQYMLARIVCILLILTTTWLVLLAALETTGLIFTLNMRAIAANPGDADASKSQHCIDFALFQHHAHICDPATIQRISDTLNTGLILACLTAGGLLLMWLGCQIFMCQCCEVAAVTSLLVRKALHYNEGQADLLTCMEMQIPGRTNKSSSGQIAVSAPVASAPAWPPQP</sequence>
<gene>
    <name evidence="2" type="ORF">WJX75_003424</name>
</gene>
<evidence type="ECO:0000313" key="3">
    <source>
        <dbReference type="Proteomes" id="UP001491310"/>
    </source>
</evidence>
<reference evidence="2 3" key="1">
    <citation type="journal article" date="2024" name="Nat. Commun.">
        <title>Phylogenomics reveals the evolutionary origins of lichenization in chlorophyte algae.</title>
        <authorList>
            <person name="Puginier C."/>
            <person name="Libourel C."/>
            <person name="Otte J."/>
            <person name="Skaloud P."/>
            <person name="Haon M."/>
            <person name="Grisel S."/>
            <person name="Petersen M."/>
            <person name="Berrin J.G."/>
            <person name="Delaux P.M."/>
            <person name="Dal Grande F."/>
            <person name="Keller J."/>
        </authorList>
    </citation>
    <scope>NUCLEOTIDE SEQUENCE [LARGE SCALE GENOMIC DNA]</scope>
    <source>
        <strain evidence="2 3">SAG 216-7</strain>
    </source>
</reference>
<proteinExistence type="predicted"/>
<keyword evidence="1" id="KW-0812">Transmembrane</keyword>
<feature type="transmembrane region" description="Helical" evidence="1">
    <location>
        <begin position="185"/>
        <end position="204"/>
    </location>
</feature>
<keyword evidence="1" id="KW-1133">Transmembrane helix</keyword>
<keyword evidence="1" id="KW-0472">Membrane</keyword>
<accession>A0ABR2YT50</accession>
<evidence type="ECO:0000256" key="1">
    <source>
        <dbReference type="SAM" id="Phobius"/>
    </source>
</evidence>
<feature type="transmembrane region" description="Helical" evidence="1">
    <location>
        <begin position="109"/>
        <end position="131"/>
    </location>
</feature>
<protein>
    <submittedName>
        <fullName evidence="2">Uncharacterized protein</fullName>
    </submittedName>
</protein>
<feature type="transmembrane region" description="Helical" evidence="1">
    <location>
        <begin position="12"/>
        <end position="30"/>
    </location>
</feature>
<dbReference type="Proteomes" id="UP001491310">
    <property type="component" value="Unassembled WGS sequence"/>
</dbReference>
<keyword evidence="3" id="KW-1185">Reference proteome</keyword>
<dbReference type="EMBL" id="JALJOT010000005">
    <property type="protein sequence ID" value="KAK9914993.1"/>
    <property type="molecule type" value="Genomic_DNA"/>
</dbReference>